<protein>
    <submittedName>
        <fullName evidence="3">Uncharacterized protein</fullName>
    </submittedName>
</protein>
<dbReference type="Proteomes" id="UP000605024">
    <property type="component" value="Unassembled WGS sequence"/>
</dbReference>
<proteinExistence type="predicted"/>
<evidence type="ECO:0000313" key="4">
    <source>
        <dbReference type="Proteomes" id="UP000192573"/>
    </source>
</evidence>
<dbReference type="EMBL" id="JACLAH010000004">
    <property type="protein sequence ID" value="MBC2647753.1"/>
    <property type="molecule type" value="Genomic_DNA"/>
</dbReference>
<reference evidence="1 5" key="2">
    <citation type="submission" date="2020-08" db="EMBL/GenBank/DDBJ databases">
        <title>Emergence and comparative genomics analysis of Citrobacter in Fennec fox imported from North Africa to China.</title>
        <authorList>
            <person name="Zheng B."/>
        </authorList>
    </citation>
    <scope>NUCLEOTIDE SEQUENCE [LARGE SCALE GENOMIC DNA]</scope>
    <source>
        <strain evidence="1 5">FF371</strain>
    </source>
</reference>
<reference evidence="3 4" key="1">
    <citation type="submission" date="2017-03" db="EMBL/GenBank/DDBJ databases">
        <authorList>
            <person name="Afonso C.L."/>
            <person name="Miller P.J."/>
            <person name="Scott M.A."/>
            <person name="Spackman E."/>
            <person name="Goraichik I."/>
            <person name="Dimitrov K.M."/>
            <person name="Suarez D.L."/>
            <person name="Swayne D.E."/>
        </authorList>
    </citation>
    <scope>NUCLEOTIDE SEQUENCE [LARGE SCALE GENOMIC DNA]</scope>
    <source>
        <strain evidence="3 4">ATCC 51113</strain>
    </source>
</reference>
<dbReference type="Proteomes" id="UP000586346">
    <property type="component" value="Unassembled WGS sequence"/>
</dbReference>
<comment type="caution">
    <text evidence="3">The sequence shown here is derived from an EMBL/GenBank/DDBJ whole genome shotgun (WGS) entry which is preliminary data.</text>
</comment>
<dbReference type="EMBL" id="NAEW01000006">
    <property type="protein sequence ID" value="OQM41392.1"/>
    <property type="molecule type" value="Genomic_DNA"/>
</dbReference>
<dbReference type="AlphaFoldDB" id="A0A1V8NY85"/>
<gene>
    <name evidence="3" type="ORF">BZK42_15475</name>
    <name evidence="1" type="ORF">H6P72_14115</name>
    <name evidence="2" type="ORF">ID160_12650</name>
</gene>
<dbReference type="EMBL" id="JACXSK010000005">
    <property type="protein sequence ID" value="MBD3123524.1"/>
    <property type="molecule type" value="Genomic_DNA"/>
</dbReference>
<dbReference type="Proteomes" id="UP000192573">
    <property type="component" value="Unassembled WGS sequence"/>
</dbReference>
<keyword evidence="5" id="KW-1185">Reference proteome</keyword>
<name>A0A1V8NY85_CITBR</name>
<sequence>MLNRDFDHLSTLAHHFFEREDVRQKLNIIDQYNISGWEVWMQIEFANLLASTGHEWWREQTLACDLRKNPQRLSVRADFLLRKKGWTQDSYIALELKQNQDPTSCVRNMIADLVKSAKIKRSELELRSFWTLGVTPRIDKERLDELIDYYLDEKYYLTKSRKKHVLLKDIEQTPYCYIVI</sequence>
<dbReference type="RefSeq" id="WP_016151578.1">
    <property type="nucleotide sequence ID" value="NZ_CBDITX010000013.1"/>
</dbReference>
<organism evidence="3 4">
    <name type="scientific">Citrobacter braakii</name>
    <dbReference type="NCBI Taxonomy" id="57706"/>
    <lineage>
        <taxon>Bacteria</taxon>
        <taxon>Pseudomonadati</taxon>
        <taxon>Pseudomonadota</taxon>
        <taxon>Gammaproteobacteria</taxon>
        <taxon>Enterobacterales</taxon>
        <taxon>Enterobacteriaceae</taxon>
        <taxon>Citrobacter</taxon>
        <taxon>Citrobacter freundii complex</taxon>
    </lineage>
</organism>
<evidence type="ECO:0000313" key="2">
    <source>
        <dbReference type="EMBL" id="MBD3123524.1"/>
    </source>
</evidence>
<accession>A0A1V8NY85</accession>
<evidence type="ECO:0000313" key="3">
    <source>
        <dbReference type="EMBL" id="OQM41392.1"/>
    </source>
</evidence>
<evidence type="ECO:0000313" key="5">
    <source>
        <dbReference type="Proteomes" id="UP000586346"/>
    </source>
</evidence>
<evidence type="ECO:0000313" key="1">
    <source>
        <dbReference type="EMBL" id="MBC2647753.1"/>
    </source>
</evidence>
<reference evidence="2" key="3">
    <citation type="submission" date="2020-09" db="EMBL/GenBank/DDBJ databases">
        <title>Characterization of IncC plasmids in Enterobacterales of food-producing animals originating from China.</title>
        <authorList>
            <person name="Zhang Y."/>
            <person name="Lei C.-W."/>
        </authorList>
    </citation>
    <scope>NUCLEOTIDE SEQUENCE</scope>
    <source>
        <strain evidence="2">CC1</strain>
    </source>
</reference>